<dbReference type="AlphaFoldDB" id="A0A7G1NDN7"/>
<name>A0A7G1NDN7_9ACTN</name>
<dbReference type="SMART" id="SM00530">
    <property type="entry name" value="HTH_XRE"/>
    <property type="match status" value="1"/>
</dbReference>
<dbReference type="Pfam" id="PF13560">
    <property type="entry name" value="HTH_31"/>
    <property type="match status" value="1"/>
</dbReference>
<organism evidence="2 3">
    <name type="scientific">Streptomyces tuirus</name>
    <dbReference type="NCBI Taxonomy" id="68278"/>
    <lineage>
        <taxon>Bacteria</taxon>
        <taxon>Bacillati</taxon>
        <taxon>Actinomycetota</taxon>
        <taxon>Actinomycetes</taxon>
        <taxon>Kitasatosporales</taxon>
        <taxon>Streptomycetaceae</taxon>
        <taxon>Streptomyces</taxon>
    </lineage>
</organism>
<protein>
    <recommendedName>
        <fullName evidence="1">HTH cro/C1-type domain-containing protein</fullName>
    </recommendedName>
</protein>
<evidence type="ECO:0000313" key="3">
    <source>
        <dbReference type="Proteomes" id="UP000516373"/>
    </source>
</evidence>
<dbReference type="CDD" id="cd00093">
    <property type="entry name" value="HTH_XRE"/>
    <property type="match status" value="1"/>
</dbReference>
<dbReference type="SUPFAM" id="SSF47413">
    <property type="entry name" value="lambda repressor-like DNA-binding domains"/>
    <property type="match status" value="1"/>
</dbReference>
<reference evidence="2 3" key="1">
    <citation type="journal article" date="2014" name="Int. J. Syst. Evol. Microbiol.">
        <title>Complete genome sequence of Corynebacterium casei LMG S-19264T (=DSM 44701T), isolated from a smear-ripened cheese.</title>
        <authorList>
            <consortium name="US DOE Joint Genome Institute (JGI-PGF)"/>
            <person name="Walter F."/>
            <person name="Albersmeier A."/>
            <person name="Kalinowski J."/>
            <person name="Ruckert C."/>
        </authorList>
    </citation>
    <scope>NUCLEOTIDE SEQUENCE [LARGE SCALE GENOMIC DNA]</scope>
    <source>
        <strain evidence="2 3">JCM 4255</strain>
    </source>
</reference>
<feature type="domain" description="HTH cro/C1-type" evidence="1">
    <location>
        <begin position="21"/>
        <end position="74"/>
    </location>
</feature>
<dbReference type="Pfam" id="PF04149">
    <property type="entry name" value="DUF397"/>
    <property type="match status" value="1"/>
</dbReference>
<dbReference type="InterPro" id="IPR007278">
    <property type="entry name" value="DUF397"/>
</dbReference>
<evidence type="ECO:0000313" key="2">
    <source>
        <dbReference type="EMBL" id="BCL21268.1"/>
    </source>
</evidence>
<dbReference type="InterPro" id="IPR010982">
    <property type="entry name" value="Lambda_DNA-bd_dom_sf"/>
</dbReference>
<dbReference type="Gene3D" id="1.10.260.40">
    <property type="entry name" value="lambda repressor-like DNA-binding domains"/>
    <property type="match status" value="1"/>
</dbReference>
<sequence length="336" mass="37215">MPGSRDLDPSSSPRALLGAELRHAREKAGLSQEDLGQRLFVSGSFIGQLEAGTRRLQREYARLLDEVLGTEDFFQRNCAAAAKSKYRAHFAEAAEVETQAAAIREYTSMLIPGLLQTPAYARAVSRAYQPSAADEVIEALVTGRMERARILRDPTKPLLWTVIDEAALRRATGGPEVMAGALRHLIGLIRGNRVIVQVLPFDAGAHPGMQGCVRVMDFDDAPPLAYLEGVDTGQLEDDPATVARYRLSSSSRLRRSRLRSLWPSSMRWRRITTMRNTPEWYKSSYSGGTGDNCLEVTQAFPDVIPVRDSKTPHGPKLVFRATAWSAFVENLKDETT</sequence>
<dbReference type="PROSITE" id="PS50943">
    <property type="entry name" value="HTH_CROC1"/>
    <property type="match status" value="1"/>
</dbReference>
<dbReference type="InterPro" id="IPR001387">
    <property type="entry name" value="Cro/C1-type_HTH"/>
</dbReference>
<dbReference type="GO" id="GO:0003677">
    <property type="term" value="F:DNA binding"/>
    <property type="evidence" value="ECO:0007669"/>
    <property type="project" value="InterPro"/>
</dbReference>
<dbReference type="Pfam" id="PF19054">
    <property type="entry name" value="DUF5753"/>
    <property type="match status" value="1"/>
</dbReference>
<dbReference type="EMBL" id="AP023439">
    <property type="protein sequence ID" value="BCL21268.1"/>
    <property type="molecule type" value="Genomic_DNA"/>
</dbReference>
<proteinExistence type="predicted"/>
<dbReference type="InterPro" id="IPR043917">
    <property type="entry name" value="DUF5753"/>
</dbReference>
<dbReference type="KEGG" id="stui:GCM10017668_31110"/>
<dbReference type="Proteomes" id="UP000516373">
    <property type="component" value="Chromosome"/>
</dbReference>
<gene>
    <name evidence="2" type="ORF">GCM10017668_31110</name>
</gene>
<accession>A0A7G1NDN7</accession>
<evidence type="ECO:0000259" key="1">
    <source>
        <dbReference type="PROSITE" id="PS50943"/>
    </source>
</evidence>